<protein>
    <submittedName>
        <fullName evidence="1">HEXXH motif-containing putative peptide modification protein</fullName>
    </submittedName>
</protein>
<dbReference type="InterPro" id="IPR026337">
    <property type="entry name" value="AKG_HExxH"/>
</dbReference>
<dbReference type="NCBIfam" id="TIGR04267">
    <property type="entry name" value="mod_HExxH"/>
    <property type="match status" value="1"/>
</dbReference>
<evidence type="ECO:0000313" key="1">
    <source>
        <dbReference type="EMBL" id="WZK88608.1"/>
    </source>
</evidence>
<sequence length="323" mass="35244">MLKPDPGYTAAMASDVDMRLKQAFTHLVVEVLDLPQPNGGFSGAPAAHALQNLMREAAQRGDLGEIRRLVDQHGAVLSPNAAADMVRVCPWQVPDLSESEKNLLQSAYCDDIGLTTQLMAPDRANLARFHTSFDQVRTLIGQHLPLWWREFDTLVSTILVAQPQSNAGRFGGASAFAAWGSILVNPIGRADPLPLMLTLIHESSHLKLFYAYLDDEITLNDPDERYGSPLRQEGRPMNGVYHAAFVLARMVAFLQDLIRSDAPLDGLGPDARVALQTEATQAITGFQTAHAVIEQHAVLTQRGKEIMAEATAMVGGYENVDPV</sequence>
<name>A0ABZ2XRU8_9RHOB</name>
<dbReference type="RefSeq" id="WP_406646040.1">
    <property type="nucleotide sequence ID" value="NZ_CP123584.1"/>
</dbReference>
<accession>A0ABZ2XRU8</accession>
<gene>
    <name evidence="1" type="ORF">QEZ52_18700</name>
</gene>
<reference evidence="1 2" key="1">
    <citation type="submission" date="2023-04" db="EMBL/GenBank/DDBJ databases">
        <title>Complete genome sequence of Alisedimentitalea scapharcae.</title>
        <authorList>
            <person name="Rong J.-C."/>
            <person name="Yi M.-L."/>
            <person name="Zhao Q."/>
        </authorList>
    </citation>
    <scope>NUCLEOTIDE SEQUENCE [LARGE SCALE GENOMIC DNA]</scope>
    <source>
        <strain evidence="1 2">KCTC 42119</strain>
    </source>
</reference>
<dbReference type="Proteomes" id="UP001623232">
    <property type="component" value="Chromosome"/>
</dbReference>
<evidence type="ECO:0000313" key="2">
    <source>
        <dbReference type="Proteomes" id="UP001623232"/>
    </source>
</evidence>
<organism evidence="1 2">
    <name type="scientific">Aliisedimentitalea scapharcae</name>
    <dbReference type="NCBI Taxonomy" id="1524259"/>
    <lineage>
        <taxon>Bacteria</taxon>
        <taxon>Pseudomonadati</taxon>
        <taxon>Pseudomonadota</taxon>
        <taxon>Alphaproteobacteria</taxon>
        <taxon>Rhodobacterales</taxon>
        <taxon>Roseobacteraceae</taxon>
        <taxon>Aliisedimentitalea</taxon>
    </lineage>
</organism>
<dbReference type="EMBL" id="CP123584">
    <property type="protein sequence ID" value="WZK88608.1"/>
    <property type="molecule type" value="Genomic_DNA"/>
</dbReference>
<keyword evidence="2" id="KW-1185">Reference proteome</keyword>
<proteinExistence type="predicted"/>